<dbReference type="PROSITE" id="PS51450">
    <property type="entry name" value="LRR"/>
    <property type="match status" value="1"/>
</dbReference>
<feature type="signal peptide" evidence="3">
    <location>
        <begin position="1"/>
        <end position="18"/>
    </location>
</feature>
<organism evidence="4 5">
    <name type="scientific">Drosophila busckii</name>
    <name type="common">Fruit fly</name>
    <dbReference type="NCBI Taxonomy" id="30019"/>
    <lineage>
        <taxon>Eukaryota</taxon>
        <taxon>Metazoa</taxon>
        <taxon>Ecdysozoa</taxon>
        <taxon>Arthropoda</taxon>
        <taxon>Hexapoda</taxon>
        <taxon>Insecta</taxon>
        <taxon>Pterygota</taxon>
        <taxon>Neoptera</taxon>
        <taxon>Endopterygota</taxon>
        <taxon>Diptera</taxon>
        <taxon>Brachycera</taxon>
        <taxon>Muscomorpha</taxon>
        <taxon>Ephydroidea</taxon>
        <taxon>Drosophilidae</taxon>
        <taxon>Drosophila</taxon>
    </lineage>
</organism>
<dbReference type="Gene3D" id="3.80.10.10">
    <property type="entry name" value="Ribonuclease Inhibitor"/>
    <property type="match status" value="1"/>
</dbReference>
<dbReference type="AlphaFoldDB" id="A0A0M5J0E3"/>
<dbReference type="OMA" id="ELMHIRE"/>
<dbReference type="InterPro" id="IPR001611">
    <property type="entry name" value="Leu-rich_rpt"/>
</dbReference>
<keyword evidence="2" id="KW-0677">Repeat</keyword>
<feature type="chain" id="PRO_5005803538" evidence="3">
    <location>
        <begin position="19"/>
        <end position="210"/>
    </location>
</feature>
<keyword evidence="5" id="KW-1185">Reference proteome</keyword>
<dbReference type="InterPro" id="IPR032675">
    <property type="entry name" value="LRR_dom_sf"/>
</dbReference>
<feature type="non-terminal residue" evidence="4">
    <location>
        <position position="210"/>
    </location>
</feature>
<name>A0A0M5J0E3_DROBS</name>
<evidence type="ECO:0000313" key="5">
    <source>
        <dbReference type="Proteomes" id="UP000494163"/>
    </source>
</evidence>
<evidence type="ECO:0000313" key="4">
    <source>
        <dbReference type="EMBL" id="ALC47518.1"/>
    </source>
</evidence>
<accession>A0A0M5J0E3</accession>
<dbReference type="Pfam" id="PF13855">
    <property type="entry name" value="LRR_8"/>
    <property type="match status" value="1"/>
</dbReference>
<evidence type="ECO:0000256" key="3">
    <source>
        <dbReference type="SAM" id="SignalP"/>
    </source>
</evidence>
<dbReference type="PANTHER" id="PTHR24366">
    <property type="entry name" value="IG(IMMUNOGLOBULIN) AND LRR(LEUCINE RICH REPEAT) DOMAINS"/>
    <property type="match status" value="1"/>
</dbReference>
<sequence>MFAIAIIFFISLGTPVKSISKLNTVVDDCGCTFSYSKYNEVVANCSSSENSDYSCVRTQEPVYLSLQYQNFTEIPTALYRIPFNSLKQLDLSRNKIQHIPQDFLKFFPNISNLTLTYNHLTDPYELMHIREYVITHLAYNKFNCDCKDSRLPTLRKHMPKLHTSVICATDDPGKPVESLTVHCHEILSVENNWTPLIIIIIISISIIAAI</sequence>
<evidence type="ECO:0000256" key="1">
    <source>
        <dbReference type="ARBA" id="ARBA00022614"/>
    </source>
</evidence>
<dbReference type="SMR" id="A0A0M5J0E3"/>
<protein>
    <submittedName>
        <fullName evidence="4">Maker239</fullName>
    </submittedName>
</protein>
<gene>
    <name evidence="4" type="ORF">Dbus_chr3Rg2268</name>
</gene>
<dbReference type="Proteomes" id="UP000494163">
    <property type="component" value="Chromosome 3R"/>
</dbReference>
<dbReference type="EMBL" id="CP012526">
    <property type="protein sequence ID" value="ALC47518.1"/>
    <property type="molecule type" value="Genomic_DNA"/>
</dbReference>
<dbReference type="SUPFAM" id="SSF52058">
    <property type="entry name" value="L domain-like"/>
    <property type="match status" value="1"/>
</dbReference>
<proteinExistence type="predicted"/>
<reference evidence="4 5" key="1">
    <citation type="submission" date="2015-08" db="EMBL/GenBank/DDBJ databases">
        <title>Ancestral chromatin configuration constrains chromatin evolution on differentiating sex chromosomes in Drosophila.</title>
        <authorList>
            <person name="Zhou Q."/>
            <person name="Bachtrog D."/>
        </authorList>
    </citation>
    <scope>NUCLEOTIDE SEQUENCE [LARGE SCALE GENOMIC DNA]</scope>
    <source>
        <tissue evidence="4">Whole larvae</tissue>
    </source>
</reference>
<keyword evidence="1" id="KW-0433">Leucine-rich repeat</keyword>
<evidence type="ECO:0000256" key="2">
    <source>
        <dbReference type="ARBA" id="ARBA00022737"/>
    </source>
</evidence>
<dbReference type="PANTHER" id="PTHR24366:SF96">
    <property type="entry name" value="LEUCINE RICH REPEAT CONTAINING 53"/>
    <property type="match status" value="1"/>
</dbReference>
<keyword evidence="3" id="KW-0732">Signal</keyword>